<dbReference type="VEuPathDB" id="AmoebaDB:FDP41_004158"/>
<feature type="compositionally biased region" description="Low complexity" evidence="2">
    <location>
        <begin position="426"/>
        <end position="440"/>
    </location>
</feature>
<feature type="compositionally biased region" description="Polar residues" evidence="2">
    <location>
        <begin position="500"/>
        <end position="524"/>
    </location>
</feature>
<gene>
    <name evidence="3" type="ORF">FDP41_004158</name>
</gene>
<dbReference type="RefSeq" id="XP_044561576.1">
    <property type="nucleotide sequence ID" value="XM_044707542.1"/>
</dbReference>
<keyword evidence="4" id="KW-1185">Reference proteome</keyword>
<feature type="region of interest" description="Disordered" evidence="2">
    <location>
        <begin position="421"/>
        <end position="524"/>
    </location>
</feature>
<evidence type="ECO:0000313" key="3">
    <source>
        <dbReference type="EMBL" id="KAF0976863.1"/>
    </source>
</evidence>
<dbReference type="AlphaFoldDB" id="A0A6A5BG84"/>
<sequence>MSNNNNNTSDFEANFEQAFEPEDNKSQTTQTVVYPKIQQEDDQTFYHTSSPHSHQQLIAGSDEGYDSMQPQQQVYYSVVDTTSNNDSYSHSSSGQSTPAFGNNSSFHSTSTNNHNNGQTQRKVAYVPSLIPEDIVHQYGINALTLDQIHRSVFVSINTPVQELSVQEISNFFSFCGSVEKIIIVDDLNGAVVCLENSESFSTSLLLNEMKLNEQTTLYIFNLCDLLGIPRKKAQSLVQNSAVPATTSSRVSVDRERETPSSQSAIQGLFQEGYIQSKNLFEQLKAKAQQLDQENDISKKVQQSLNHSKEQWIKFAKHMNENVENVKLKFVPIRESFNLQTVSQKAEQIGGQTQQYLSFMRDKVKEIGKDLNEKIKQQDQKTQFSAKIKEMKIEENLQQFSNKASEVVSKNWSAMTSFFKGMTQKGSVSPNTSSSLPTTSSEIDRTKLPPLPTKSEKKISSIDEDDSLWSNSDQSTQQNNMNPTTHQFSLDNEEEDFPVEYQNTSNKSSSPNVQQAQDSADSFFD</sequence>
<reference evidence="3 4" key="1">
    <citation type="journal article" date="2019" name="Sci. Rep.">
        <title>Nanopore sequencing improves the draft genome of the human pathogenic amoeba Naegleria fowleri.</title>
        <authorList>
            <person name="Liechti N."/>
            <person name="Schurch N."/>
            <person name="Bruggmann R."/>
            <person name="Wittwer M."/>
        </authorList>
    </citation>
    <scope>NUCLEOTIDE SEQUENCE [LARGE SCALE GENOMIC DNA]</scope>
    <source>
        <strain evidence="3 4">ATCC 30894</strain>
    </source>
</reference>
<accession>A0A6A5BG84</accession>
<dbReference type="GeneID" id="68111376"/>
<feature type="compositionally biased region" description="Polar residues" evidence="2">
    <location>
        <begin position="467"/>
        <end position="489"/>
    </location>
</feature>
<evidence type="ECO:0000313" key="4">
    <source>
        <dbReference type="Proteomes" id="UP000444721"/>
    </source>
</evidence>
<evidence type="ECO:0000256" key="2">
    <source>
        <dbReference type="SAM" id="MobiDB-lite"/>
    </source>
</evidence>
<dbReference type="EMBL" id="VFQX01000036">
    <property type="protein sequence ID" value="KAF0976863.1"/>
    <property type="molecule type" value="Genomic_DNA"/>
</dbReference>
<dbReference type="OrthoDB" id="10365469at2759"/>
<evidence type="ECO:0000256" key="1">
    <source>
        <dbReference type="SAM" id="Coils"/>
    </source>
</evidence>
<dbReference type="VEuPathDB" id="AmoebaDB:NF0042100"/>
<protein>
    <recommendedName>
        <fullName evidence="5">RRM domain-containing protein</fullName>
    </recommendedName>
</protein>
<keyword evidence="1" id="KW-0175">Coiled coil</keyword>
<name>A0A6A5BG84_NAEFO</name>
<comment type="caution">
    <text evidence="3">The sequence shown here is derived from an EMBL/GenBank/DDBJ whole genome shotgun (WGS) entry which is preliminary data.</text>
</comment>
<feature type="coiled-coil region" evidence="1">
    <location>
        <begin position="273"/>
        <end position="300"/>
    </location>
</feature>
<proteinExistence type="predicted"/>
<evidence type="ECO:0008006" key="5">
    <source>
        <dbReference type="Google" id="ProtNLM"/>
    </source>
</evidence>
<organism evidence="3 4">
    <name type="scientific">Naegleria fowleri</name>
    <name type="common">Brain eating amoeba</name>
    <dbReference type="NCBI Taxonomy" id="5763"/>
    <lineage>
        <taxon>Eukaryota</taxon>
        <taxon>Discoba</taxon>
        <taxon>Heterolobosea</taxon>
        <taxon>Tetramitia</taxon>
        <taxon>Eutetramitia</taxon>
        <taxon>Vahlkampfiidae</taxon>
        <taxon>Naegleria</taxon>
    </lineage>
</organism>
<feature type="compositionally biased region" description="Low complexity" evidence="2">
    <location>
        <begin position="84"/>
        <end position="117"/>
    </location>
</feature>
<dbReference type="Proteomes" id="UP000444721">
    <property type="component" value="Unassembled WGS sequence"/>
</dbReference>
<feature type="region of interest" description="Disordered" evidence="2">
    <location>
        <begin position="84"/>
        <end position="118"/>
    </location>
</feature>
<dbReference type="VEuPathDB" id="AmoebaDB:NfTy_068710"/>